<organism evidence="2 3">
    <name type="scientific">Geranomyces variabilis</name>
    <dbReference type="NCBI Taxonomy" id="109894"/>
    <lineage>
        <taxon>Eukaryota</taxon>
        <taxon>Fungi</taxon>
        <taxon>Fungi incertae sedis</taxon>
        <taxon>Chytridiomycota</taxon>
        <taxon>Chytridiomycota incertae sedis</taxon>
        <taxon>Chytridiomycetes</taxon>
        <taxon>Spizellomycetales</taxon>
        <taxon>Powellomycetaceae</taxon>
        <taxon>Geranomyces</taxon>
    </lineage>
</organism>
<comment type="caution">
    <text evidence="2">The sequence shown here is derived from an EMBL/GenBank/DDBJ whole genome shotgun (WGS) entry which is preliminary data.</text>
</comment>
<dbReference type="Proteomes" id="UP001212152">
    <property type="component" value="Unassembled WGS sequence"/>
</dbReference>
<evidence type="ECO:0000259" key="1">
    <source>
        <dbReference type="PROSITE" id="PS50181"/>
    </source>
</evidence>
<dbReference type="PROSITE" id="PS50181">
    <property type="entry name" value="FBOX"/>
    <property type="match status" value="1"/>
</dbReference>
<name>A0AAD5TKK9_9FUNG</name>
<protein>
    <recommendedName>
        <fullName evidence="1">F-box domain-containing protein</fullName>
    </recommendedName>
</protein>
<reference evidence="2" key="1">
    <citation type="submission" date="2020-05" db="EMBL/GenBank/DDBJ databases">
        <title>Phylogenomic resolution of chytrid fungi.</title>
        <authorList>
            <person name="Stajich J.E."/>
            <person name="Amses K."/>
            <person name="Simmons R."/>
            <person name="Seto K."/>
            <person name="Myers J."/>
            <person name="Bonds A."/>
            <person name="Quandt C.A."/>
            <person name="Barry K."/>
            <person name="Liu P."/>
            <person name="Grigoriev I."/>
            <person name="Longcore J.E."/>
            <person name="James T.Y."/>
        </authorList>
    </citation>
    <scope>NUCLEOTIDE SEQUENCE</scope>
    <source>
        <strain evidence="2">JEL0379</strain>
    </source>
</reference>
<dbReference type="AlphaFoldDB" id="A0AAD5TKK9"/>
<gene>
    <name evidence="2" type="ORF">HDU87_003348</name>
</gene>
<accession>A0AAD5TKK9</accession>
<dbReference type="InterPro" id="IPR001810">
    <property type="entry name" value="F-box_dom"/>
</dbReference>
<keyword evidence="3" id="KW-1185">Reference proteome</keyword>
<evidence type="ECO:0000313" key="3">
    <source>
        <dbReference type="Proteomes" id="UP001212152"/>
    </source>
</evidence>
<proteinExistence type="predicted"/>
<dbReference type="EMBL" id="JADGJQ010000024">
    <property type="protein sequence ID" value="KAJ3178793.1"/>
    <property type="molecule type" value="Genomic_DNA"/>
</dbReference>
<evidence type="ECO:0000313" key="2">
    <source>
        <dbReference type="EMBL" id="KAJ3178793.1"/>
    </source>
</evidence>
<sequence>MHPTLESLPEELYPQIAIHLSLFNVLSLTCLTRRIRYSLRNPAFGKRFLEQDAVNLHFEVVLATPVSGLDTFELGISDKQPPDALQCTSHAAQSLLTERTYFLRRQSGESGDAHYFRVSPSGSFRTWSESLPNGLPKCTSTPTLNHSGGLSKVIEIVTAEHRAECAPCRHTRAEKIVWWVDKQYRVFFQSWTDSYVFGERETMQISVIHQEDASSLWQEADGPRQFAPAKVQVLRYGLVQGPGRGKGLERFFGLDCDAALGPHEEARLPSPSSSDAAVQIYNPWA</sequence>
<feature type="domain" description="F-box" evidence="1">
    <location>
        <begin position="2"/>
        <end position="48"/>
    </location>
</feature>